<keyword evidence="2" id="KW-1185">Reference proteome</keyword>
<name>A0ABM5MVL3_RICTP</name>
<reference evidence="1" key="1">
    <citation type="submission" date="2012-03" db="EMBL/GenBank/DDBJ databases">
        <authorList>
            <person name="Johnson S.L."/>
            <person name="Sims D."/>
            <person name="Han S."/>
            <person name="Bruce D.C."/>
            <person name="Dasch G.A."/>
        </authorList>
    </citation>
    <scope>NUCLEOTIDE SEQUENCE [LARGE SCALE GENOMIC DNA]</scope>
    <source>
        <strain evidence="1">TH1527</strain>
    </source>
</reference>
<dbReference type="EMBL" id="CP003397">
    <property type="protein sequence ID" value="AFE53997.1"/>
    <property type="molecule type" value="Genomic_DNA"/>
</dbReference>
<sequence>MSNVAENISKLPEEQEKINKLVDQYKNLTPQKQKEVDRKLKLYFTKDELEQDELKSRMNRIRSNLSQQDQEKLHAGNSTIGEIAKDVLSLVKGIISLVENISKVIKNPTGAIYEWFQNELNQVKPQQQNNHQFQSKPKAAAISR</sequence>
<accession>A0ABM5MVL3</accession>
<dbReference type="Proteomes" id="UP000007581">
    <property type="component" value="Chromosome"/>
</dbReference>
<dbReference type="RefSeq" id="WP_011190605.1">
    <property type="nucleotide sequence ID" value="NC_017066.1"/>
</dbReference>
<protein>
    <recommendedName>
        <fullName evidence="3">Leucyl aminopeptidase</fullName>
    </recommendedName>
</protein>
<evidence type="ECO:0000313" key="1">
    <source>
        <dbReference type="EMBL" id="AFE53997.1"/>
    </source>
</evidence>
<evidence type="ECO:0008006" key="3">
    <source>
        <dbReference type="Google" id="ProtNLM"/>
    </source>
</evidence>
<evidence type="ECO:0000313" key="2">
    <source>
        <dbReference type="Proteomes" id="UP000007581"/>
    </source>
</evidence>
<organism evidence="1 2">
    <name type="scientific">Rickettsia typhi str. TH1527</name>
    <dbReference type="NCBI Taxonomy" id="1003201"/>
    <lineage>
        <taxon>Bacteria</taxon>
        <taxon>Pseudomonadati</taxon>
        <taxon>Pseudomonadota</taxon>
        <taxon>Alphaproteobacteria</taxon>
        <taxon>Rickettsiales</taxon>
        <taxon>Rickettsiaceae</taxon>
        <taxon>Rickettsieae</taxon>
        <taxon>Rickettsia</taxon>
        <taxon>typhus group</taxon>
    </lineage>
</organism>
<proteinExistence type="predicted"/>
<gene>
    <name evidence="1" type="ORF">RTTH1527_00650</name>
</gene>